<dbReference type="EMBL" id="GU071101">
    <property type="protein sequence ID" value="ADO98804.1"/>
    <property type="molecule type" value="Genomic_DNA"/>
</dbReference>
<dbReference type="GeneID" id="10327093"/>
<accession>E3SN11</accession>
<sequence length="58" mass="6421">MYHILLSLIAIGAPLDCEHASELIDSARNNPDKSEQLEITRVVIAHTDPMCFKDAKAD</sequence>
<dbReference type="RefSeq" id="YP_004322605.1">
    <property type="nucleotide sequence ID" value="NC_015280.1"/>
</dbReference>
<protein>
    <submittedName>
        <fullName evidence="1">Uncharacterized protein</fullName>
    </submittedName>
</protein>
<organism evidence="1 2">
    <name type="scientific">Prochlorococcus phage P-HM1</name>
    <dbReference type="NCBI Taxonomy" id="445700"/>
    <lineage>
        <taxon>Viruses</taxon>
        <taxon>Duplodnaviria</taxon>
        <taxon>Heunggongvirae</taxon>
        <taxon>Uroviricota</taxon>
        <taxon>Caudoviricetes</taxon>
        <taxon>Eurybiavirus</taxon>
        <taxon>Eurybiavirus PHM2</taxon>
    </lineage>
</organism>
<evidence type="ECO:0000313" key="2">
    <source>
        <dbReference type="Proteomes" id="UP000006530"/>
    </source>
</evidence>
<proteinExistence type="predicted"/>
<dbReference type="KEGG" id="vg:10327093"/>
<gene>
    <name evidence="1" type="ORF">PHM1_180</name>
</gene>
<dbReference type="OrthoDB" id="36327at10239"/>
<dbReference type="Proteomes" id="UP000006530">
    <property type="component" value="Segment"/>
</dbReference>
<reference evidence="1 2" key="1">
    <citation type="journal article" date="2010" name="Environ. Microbiol.">
        <title>Genomic analysis of oceanic cyanobacterial myoviruses compared with T4-like myoviruses from diverse hosts and environments.</title>
        <authorList>
            <person name="Sullivan M.B."/>
            <person name="Huang K.H."/>
            <person name="Ignacio-Espinoza J.C."/>
            <person name="Berlin A.M."/>
            <person name="Kelly L."/>
            <person name="Weigele P.R."/>
            <person name="DeFrancesco A.S."/>
            <person name="Kern S.E."/>
            <person name="Thompson L.R."/>
            <person name="Young S."/>
            <person name="Yandava C."/>
            <person name="Fu R."/>
            <person name="Krastins B."/>
            <person name="Chase M."/>
            <person name="Sarracino D."/>
            <person name="Osburne M.S."/>
            <person name="Henn M.R."/>
            <person name="Chisholm S.W."/>
        </authorList>
    </citation>
    <scope>NUCLEOTIDE SEQUENCE [LARGE SCALE GENOMIC DNA]</scope>
    <source>
        <strain evidence="1">M4-247</strain>
    </source>
</reference>
<evidence type="ECO:0000313" key="1">
    <source>
        <dbReference type="EMBL" id="ADO98804.1"/>
    </source>
</evidence>
<keyword evidence="2" id="KW-1185">Reference proteome</keyword>
<name>E3SN11_9CAUD</name>